<keyword evidence="4" id="KW-1185">Reference proteome</keyword>
<dbReference type="Gene3D" id="1.10.443.10">
    <property type="entry name" value="Intergrase catalytic core"/>
    <property type="match status" value="1"/>
</dbReference>
<dbReference type="GO" id="GO:0015074">
    <property type="term" value="P:DNA integration"/>
    <property type="evidence" value="ECO:0007669"/>
    <property type="project" value="InterPro"/>
</dbReference>
<dbReference type="EMBL" id="WHNP01000010">
    <property type="protein sequence ID" value="MPW17863.1"/>
    <property type="molecule type" value="Genomic_DNA"/>
</dbReference>
<dbReference type="GO" id="GO:0003677">
    <property type="term" value="F:DNA binding"/>
    <property type="evidence" value="ECO:0007669"/>
    <property type="project" value="InterPro"/>
</dbReference>
<sequence length="296" mass="33382">MQIDLPPSSQTLLGKRTLRDVINRYTDEFMPRKRAAVSISKTLHEIGLSCAFLGDPLERLSVELVSEWLAQRLSGIAASHATYELNLITALLEVARAEWGWIRSNPALLIGRPRIPDNDRRAPIPRRVSDVEIQTMCEALGYTDGSMAASASQYTAVAFMLSIETGMRKNEARALRWSDVFLDEGYISIPGTEIEEIRKIPLSKRARALFSQLFRFEDDERCIPLEQHFASKTWTIAKRTAVRKLPSLEDLKFSDSRDEATARMAKGFSLLSLSRILDHANLPTLVPYYLEPTAQS</sequence>
<dbReference type="Pfam" id="PF00589">
    <property type="entry name" value="Phage_integrase"/>
    <property type="match status" value="1"/>
</dbReference>
<gene>
    <name evidence="3" type="ORF">GCT13_13185</name>
</gene>
<dbReference type="Proteomes" id="UP000484381">
    <property type="component" value="Unassembled WGS sequence"/>
</dbReference>
<proteinExistence type="predicted"/>
<feature type="domain" description="Tyr recombinase" evidence="2">
    <location>
        <begin position="123"/>
        <end position="296"/>
    </location>
</feature>
<accession>A0A7X1TG03</accession>
<dbReference type="InterPro" id="IPR013762">
    <property type="entry name" value="Integrase-like_cat_sf"/>
</dbReference>
<dbReference type="SUPFAM" id="SSF56349">
    <property type="entry name" value="DNA breaking-rejoining enzymes"/>
    <property type="match status" value="1"/>
</dbReference>
<evidence type="ECO:0000259" key="2">
    <source>
        <dbReference type="PROSITE" id="PS51898"/>
    </source>
</evidence>
<dbReference type="InterPro" id="IPR011010">
    <property type="entry name" value="DNA_brk_join_enz"/>
</dbReference>
<evidence type="ECO:0000313" key="4">
    <source>
        <dbReference type="Proteomes" id="UP000484381"/>
    </source>
</evidence>
<name>A0A7X1TG03_9BURK</name>
<dbReference type="GO" id="GO:0006310">
    <property type="term" value="P:DNA recombination"/>
    <property type="evidence" value="ECO:0007669"/>
    <property type="project" value="UniProtKB-KW"/>
</dbReference>
<protein>
    <submittedName>
        <fullName evidence="3">Tyrosine-type recombinase/integrase</fullName>
    </submittedName>
</protein>
<dbReference type="PROSITE" id="PS51898">
    <property type="entry name" value="TYR_RECOMBINASE"/>
    <property type="match status" value="1"/>
</dbReference>
<organism evidence="3 4">
    <name type="scientific">Paraburkholderia franconis</name>
    <dbReference type="NCBI Taxonomy" id="2654983"/>
    <lineage>
        <taxon>Bacteria</taxon>
        <taxon>Pseudomonadati</taxon>
        <taxon>Pseudomonadota</taxon>
        <taxon>Betaproteobacteria</taxon>
        <taxon>Burkholderiales</taxon>
        <taxon>Burkholderiaceae</taxon>
        <taxon>Paraburkholderia</taxon>
    </lineage>
</organism>
<dbReference type="AlphaFoldDB" id="A0A7X1TG03"/>
<dbReference type="InterPro" id="IPR002104">
    <property type="entry name" value="Integrase_catalytic"/>
</dbReference>
<evidence type="ECO:0000256" key="1">
    <source>
        <dbReference type="ARBA" id="ARBA00023172"/>
    </source>
</evidence>
<dbReference type="RefSeq" id="WP_152758603.1">
    <property type="nucleotide sequence ID" value="NZ_WHNP01000010.1"/>
</dbReference>
<evidence type="ECO:0000313" key="3">
    <source>
        <dbReference type="EMBL" id="MPW17863.1"/>
    </source>
</evidence>
<keyword evidence="1" id="KW-0233">DNA recombination</keyword>
<comment type="caution">
    <text evidence="3">The sequence shown here is derived from an EMBL/GenBank/DDBJ whole genome shotgun (WGS) entry which is preliminary data.</text>
</comment>
<reference evidence="3 4" key="1">
    <citation type="submission" date="2019-10" db="EMBL/GenBank/DDBJ databases">
        <title>Paraburkholderia sp. isolated from nodules of Mimosa pudica from Brazilian Atlantic Forest soils.</title>
        <authorList>
            <person name="Paulitsch F."/>
            <person name="Hungria M."/>
            <person name="Dall'Agnol R."/>
        </authorList>
    </citation>
    <scope>NUCLEOTIDE SEQUENCE [LARGE SCALE GENOMIC DNA]</scope>
    <source>
        <strain evidence="3 4">CNPSo 3157</strain>
    </source>
</reference>